<dbReference type="Pfam" id="PF03935">
    <property type="entry name" value="SKN1_KRE6_Sbg1"/>
    <property type="match status" value="1"/>
</dbReference>
<comment type="caution">
    <text evidence="6">The sequence shown here is derived from an EMBL/GenBank/DDBJ whole genome shotgun (WGS) entry which is preliminary data.</text>
</comment>
<dbReference type="GO" id="GO:0005886">
    <property type="term" value="C:plasma membrane"/>
    <property type="evidence" value="ECO:0007669"/>
    <property type="project" value="TreeGrafter"/>
</dbReference>
<keyword evidence="5" id="KW-0732">Signal</keyword>
<dbReference type="PANTHER" id="PTHR31361:SF1">
    <property type="entry name" value="BETA-GLUCAN SYNTHESIS-ASSOCIATED PROTEIN KRE6-RELATED"/>
    <property type="match status" value="1"/>
</dbReference>
<dbReference type="PANTHER" id="PTHR31361">
    <property type="entry name" value="BETA-GLUCAN SYNTHESIS-ASSOCIATED PROTEIN KRE6-RELATED"/>
    <property type="match status" value="1"/>
</dbReference>
<dbReference type="EMBL" id="JASMQC010000027">
    <property type="protein sequence ID" value="KAK1933916.1"/>
    <property type="molecule type" value="Genomic_DNA"/>
</dbReference>
<evidence type="ECO:0000256" key="4">
    <source>
        <dbReference type="ARBA" id="ARBA00023316"/>
    </source>
</evidence>
<evidence type="ECO:0000313" key="7">
    <source>
        <dbReference type="Proteomes" id="UP001259832"/>
    </source>
</evidence>
<reference evidence="6" key="1">
    <citation type="submission" date="2023-08" db="EMBL/GenBank/DDBJ databases">
        <title>Reference Genome Resource for the Citrus Pathogen Phytophthora citrophthora.</title>
        <authorList>
            <person name="Moller H."/>
            <person name="Coetzee B."/>
            <person name="Rose L.J."/>
            <person name="Van Niekerk J.M."/>
        </authorList>
    </citation>
    <scope>NUCLEOTIDE SEQUENCE</scope>
    <source>
        <strain evidence="6">STE-U-9442</strain>
    </source>
</reference>
<keyword evidence="2" id="KW-0472">Membrane</keyword>
<keyword evidence="4" id="KW-0961">Cell wall biogenesis/degradation</keyword>
<keyword evidence="3" id="KW-0325">Glycoprotein</keyword>
<evidence type="ECO:0000256" key="2">
    <source>
        <dbReference type="ARBA" id="ARBA00023136"/>
    </source>
</evidence>
<evidence type="ECO:0000256" key="3">
    <source>
        <dbReference type="ARBA" id="ARBA00023180"/>
    </source>
</evidence>
<keyword evidence="7" id="KW-1185">Reference proteome</keyword>
<organism evidence="6 7">
    <name type="scientific">Phytophthora citrophthora</name>
    <dbReference type="NCBI Taxonomy" id="4793"/>
    <lineage>
        <taxon>Eukaryota</taxon>
        <taxon>Sar</taxon>
        <taxon>Stramenopiles</taxon>
        <taxon>Oomycota</taxon>
        <taxon>Peronosporomycetes</taxon>
        <taxon>Peronosporales</taxon>
        <taxon>Peronosporaceae</taxon>
        <taxon>Phytophthora</taxon>
    </lineage>
</organism>
<comment type="subcellular location">
    <subcellularLocation>
        <location evidence="1">Membrane</location>
    </subcellularLocation>
</comment>
<dbReference type="GO" id="GO:0006078">
    <property type="term" value="P:(1-&gt;6)-beta-D-glucan biosynthetic process"/>
    <property type="evidence" value="ECO:0007669"/>
    <property type="project" value="TreeGrafter"/>
</dbReference>
<dbReference type="AlphaFoldDB" id="A0AAD9G8T7"/>
<sequence>MVVIKLLILWLVVLGSGCEARQSRRSDNRLTTQSGLKMWVDPDTPLDRYTWETSRGESWELVMSDEFNVPGRSFRPGHDHMWTSIEKPDGVNEAMEVYAHNKTTTACEEATGVCSFQIELDDHVTQLQVWNSYLKTPGFENVTFVSSLPFLTKISETNCV</sequence>
<feature type="chain" id="PRO_5042038865" evidence="5">
    <location>
        <begin position="21"/>
        <end position="160"/>
    </location>
</feature>
<feature type="signal peptide" evidence="5">
    <location>
        <begin position="1"/>
        <end position="20"/>
    </location>
</feature>
<dbReference type="GO" id="GO:0005789">
    <property type="term" value="C:endoplasmic reticulum membrane"/>
    <property type="evidence" value="ECO:0007669"/>
    <property type="project" value="TreeGrafter"/>
</dbReference>
<evidence type="ECO:0000256" key="5">
    <source>
        <dbReference type="SAM" id="SignalP"/>
    </source>
</evidence>
<gene>
    <name evidence="6" type="ORF">P3T76_011676</name>
</gene>
<name>A0AAD9G8T7_9STRA</name>
<accession>A0AAD9G8T7</accession>
<dbReference type="Proteomes" id="UP001259832">
    <property type="component" value="Unassembled WGS sequence"/>
</dbReference>
<dbReference type="InterPro" id="IPR005629">
    <property type="entry name" value="Skn1/Kre6/Sbg1"/>
</dbReference>
<protein>
    <submittedName>
        <fullName evidence="6">Beta-glucan synthesis-associated protein SKN1</fullName>
    </submittedName>
</protein>
<evidence type="ECO:0000256" key="1">
    <source>
        <dbReference type="ARBA" id="ARBA00004370"/>
    </source>
</evidence>
<dbReference type="GO" id="GO:0015926">
    <property type="term" value="F:glucosidase activity"/>
    <property type="evidence" value="ECO:0007669"/>
    <property type="project" value="TreeGrafter"/>
</dbReference>
<dbReference type="GO" id="GO:0071555">
    <property type="term" value="P:cell wall organization"/>
    <property type="evidence" value="ECO:0007669"/>
    <property type="project" value="UniProtKB-KW"/>
</dbReference>
<proteinExistence type="predicted"/>
<evidence type="ECO:0000313" key="6">
    <source>
        <dbReference type="EMBL" id="KAK1933916.1"/>
    </source>
</evidence>
<dbReference type="PROSITE" id="PS51257">
    <property type="entry name" value="PROKAR_LIPOPROTEIN"/>
    <property type="match status" value="1"/>
</dbReference>